<comment type="caution">
    <text evidence="1">The sequence shown here is derived from an EMBL/GenBank/DDBJ whole genome shotgun (WGS) entry which is preliminary data.</text>
</comment>
<protein>
    <submittedName>
        <fullName evidence="1">Uncharacterized protein</fullName>
    </submittedName>
</protein>
<evidence type="ECO:0000313" key="1">
    <source>
        <dbReference type="EMBL" id="KKN85799.1"/>
    </source>
</evidence>
<sequence length="71" mass="8542">MRWMIRRLCDEEGVLPVFFGGDLRDSLMGVQEEADFWYDFICKLIPADHWIQPGRSARKPNVTYLRRRVKR</sequence>
<reference evidence="1" key="1">
    <citation type="journal article" date="2015" name="Nature">
        <title>Complex archaea that bridge the gap between prokaryotes and eukaryotes.</title>
        <authorList>
            <person name="Spang A."/>
            <person name="Saw J.H."/>
            <person name="Jorgensen S.L."/>
            <person name="Zaremba-Niedzwiedzka K."/>
            <person name="Martijn J."/>
            <person name="Lind A.E."/>
            <person name="van Eijk R."/>
            <person name="Schleper C."/>
            <person name="Guy L."/>
            <person name="Ettema T.J."/>
        </authorList>
    </citation>
    <scope>NUCLEOTIDE SEQUENCE</scope>
</reference>
<organism evidence="1">
    <name type="scientific">marine sediment metagenome</name>
    <dbReference type="NCBI Taxonomy" id="412755"/>
    <lineage>
        <taxon>unclassified sequences</taxon>
        <taxon>metagenomes</taxon>
        <taxon>ecological metagenomes</taxon>
    </lineage>
</organism>
<dbReference type="AlphaFoldDB" id="A0A0F9U2N4"/>
<gene>
    <name evidence="1" type="ORF">LCGC14_0276060</name>
</gene>
<name>A0A0F9U2N4_9ZZZZ</name>
<proteinExistence type="predicted"/>
<dbReference type="EMBL" id="LAZR01000155">
    <property type="protein sequence ID" value="KKN85799.1"/>
    <property type="molecule type" value="Genomic_DNA"/>
</dbReference>
<accession>A0A0F9U2N4</accession>